<reference evidence="2" key="1">
    <citation type="journal article" date="2023" name="Insect Mol. Biol.">
        <title>Genome sequencing provides insights into the evolution of gene families encoding plant cell wall-degrading enzymes in longhorned beetles.</title>
        <authorList>
            <person name="Shin N.R."/>
            <person name="Okamura Y."/>
            <person name="Kirsch R."/>
            <person name="Pauchet Y."/>
        </authorList>
    </citation>
    <scope>NUCLEOTIDE SEQUENCE</scope>
    <source>
        <strain evidence="2">RBIC_L_NR</strain>
    </source>
</reference>
<protein>
    <submittedName>
        <fullName evidence="2">Uncharacterized protein</fullName>
    </submittedName>
</protein>
<dbReference type="EMBL" id="JANEYF010005704">
    <property type="protein sequence ID" value="KAJ8927247.1"/>
    <property type="molecule type" value="Genomic_DNA"/>
</dbReference>
<sequence length="264" mass="29290">MPAIYISKYNRFVDNIIGRINRILGKSYDPVRVKLQSNESKNKGKGKGKGKSKGKKKNSGKKHPRRTSEAIRNKMGELEIARTSNEVVVDSGRSTGSEQETIKNVSVSMSENRARPVSVKQNKNKKKNTIRAGSTNNKNKKNKTKQTNNKNKQRARATLFGLSSIKRDGDVNVGQGARRELKSATATTAEMFGRLNLRIMHGGAATLHSIRVLQPKQVRVDSAEDHDKSREYMWKRSAHIAAVVSRKLASAARSMLQPPPSNSS</sequence>
<accession>A0AAV8WLV8</accession>
<feature type="region of interest" description="Disordered" evidence="1">
    <location>
        <begin position="34"/>
        <end position="152"/>
    </location>
</feature>
<evidence type="ECO:0000313" key="3">
    <source>
        <dbReference type="Proteomes" id="UP001162156"/>
    </source>
</evidence>
<evidence type="ECO:0000256" key="1">
    <source>
        <dbReference type="SAM" id="MobiDB-lite"/>
    </source>
</evidence>
<evidence type="ECO:0000313" key="2">
    <source>
        <dbReference type="EMBL" id="KAJ8927247.1"/>
    </source>
</evidence>
<organism evidence="2 3">
    <name type="scientific">Rhamnusium bicolor</name>
    <dbReference type="NCBI Taxonomy" id="1586634"/>
    <lineage>
        <taxon>Eukaryota</taxon>
        <taxon>Metazoa</taxon>
        <taxon>Ecdysozoa</taxon>
        <taxon>Arthropoda</taxon>
        <taxon>Hexapoda</taxon>
        <taxon>Insecta</taxon>
        <taxon>Pterygota</taxon>
        <taxon>Neoptera</taxon>
        <taxon>Endopterygota</taxon>
        <taxon>Coleoptera</taxon>
        <taxon>Polyphaga</taxon>
        <taxon>Cucujiformia</taxon>
        <taxon>Chrysomeloidea</taxon>
        <taxon>Cerambycidae</taxon>
        <taxon>Lepturinae</taxon>
        <taxon>Rhagiini</taxon>
        <taxon>Rhamnusium</taxon>
    </lineage>
</organism>
<name>A0AAV8WLV8_9CUCU</name>
<feature type="compositionally biased region" description="Basic residues" evidence="1">
    <location>
        <begin position="43"/>
        <end position="65"/>
    </location>
</feature>
<dbReference type="AlphaFoldDB" id="A0AAV8WLV8"/>
<gene>
    <name evidence="2" type="ORF">NQ314_020297</name>
</gene>
<keyword evidence="3" id="KW-1185">Reference proteome</keyword>
<comment type="caution">
    <text evidence="2">The sequence shown here is derived from an EMBL/GenBank/DDBJ whole genome shotgun (WGS) entry which is preliminary data.</text>
</comment>
<feature type="compositionally biased region" description="Basic and acidic residues" evidence="1">
    <location>
        <begin position="66"/>
        <end position="80"/>
    </location>
</feature>
<feature type="compositionally biased region" description="Polar residues" evidence="1">
    <location>
        <begin position="82"/>
        <end position="111"/>
    </location>
</feature>
<dbReference type="Proteomes" id="UP001162156">
    <property type="component" value="Unassembled WGS sequence"/>
</dbReference>
<proteinExistence type="predicted"/>